<evidence type="ECO:0000259" key="2">
    <source>
        <dbReference type="Pfam" id="PF01612"/>
    </source>
</evidence>
<proteinExistence type="predicted"/>
<name>A0A8H3I7H8_9LECA</name>
<feature type="domain" description="3'-5' exonuclease" evidence="2">
    <location>
        <begin position="106"/>
        <end position="283"/>
    </location>
</feature>
<dbReference type="Gene3D" id="3.30.420.10">
    <property type="entry name" value="Ribonuclease H-like superfamily/Ribonuclease H"/>
    <property type="match status" value="1"/>
</dbReference>
<dbReference type="EMBL" id="CAJPDS010000006">
    <property type="protein sequence ID" value="CAF9907823.1"/>
    <property type="molecule type" value="Genomic_DNA"/>
</dbReference>
<dbReference type="InterPro" id="IPR036397">
    <property type="entry name" value="RNaseH_sf"/>
</dbReference>
<keyword evidence="4" id="KW-1185">Reference proteome</keyword>
<reference evidence="3" key="1">
    <citation type="submission" date="2021-03" db="EMBL/GenBank/DDBJ databases">
        <authorList>
            <person name="Tagirdzhanova G."/>
        </authorList>
    </citation>
    <scope>NUCLEOTIDE SEQUENCE</scope>
</reference>
<dbReference type="PANTHER" id="PTHR43040">
    <property type="entry name" value="RIBONUCLEASE D"/>
    <property type="match status" value="1"/>
</dbReference>
<dbReference type="GO" id="GO:0003676">
    <property type="term" value="F:nucleic acid binding"/>
    <property type="evidence" value="ECO:0007669"/>
    <property type="project" value="InterPro"/>
</dbReference>
<evidence type="ECO:0000256" key="1">
    <source>
        <dbReference type="SAM" id="MobiDB-lite"/>
    </source>
</evidence>
<feature type="compositionally biased region" description="Low complexity" evidence="1">
    <location>
        <begin position="1"/>
        <end position="28"/>
    </location>
</feature>
<sequence length="357" mass="39910">MSSTSSPIPNSSPVSSTTPTTETSSVSPQPTPPRLERPGYTVVNNSVELKLFLDTVVRHISLPPKLFSQVLRLPPPQSSLEPPQGSGILREPTLVPPKLFDVPVSIPELYVDAEGISLSRTGELSILIVHVETRSFSHTYLIHVHVLKHRTFNMHSSDGCHSLRSIFQDNRIPKVFFDCRMDSDALFGQYGVLIQGIIDLQLMCLAVQGGGRMYLPGLEACLLKDLDIDVEERALVSQAKKRGKALWSPKLGGSMERFNDDPLHEDIISYCVVDTAYLPRLFEAYAGIGNSLSLMAVDDLWGDEDAVELSDDVFSWRNRILKESRLRAQKALDPDFTGGSAYNPWHQWKMYDDDDDW</sequence>
<dbReference type="Pfam" id="PF01612">
    <property type="entry name" value="DNA_pol_A_exo1"/>
    <property type="match status" value="1"/>
</dbReference>
<organism evidence="3 4">
    <name type="scientific">Heterodermia speciosa</name>
    <dbReference type="NCBI Taxonomy" id="116794"/>
    <lineage>
        <taxon>Eukaryota</taxon>
        <taxon>Fungi</taxon>
        <taxon>Dikarya</taxon>
        <taxon>Ascomycota</taxon>
        <taxon>Pezizomycotina</taxon>
        <taxon>Lecanoromycetes</taxon>
        <taxon>OSLEUM clade</taxon>
        <taxon>Lecanoromycetidae</taxon>
        <taxon>Caliciales</taxon>
        <taxon>Physciaceae</taxon>
        <taxon>Heterodermia</taxon>
    </lineage>
</organism>
<dbReference type="OrthoDB" id="26838at2759"/>
<gene>
    <name evidence="3" type="ORF">HETSPECPRED_007913</name>
</gene>
<dbReference type="AlphaFoldDB" id="A0A8H3I7H8"/>
<comment type="caution">
    <text evidence="3">The sequence shown here is derived from an EMBL/GenBank/DDBJ whole genome shotgun (WGS) entry which is preliminary data.</text>
</comment>
<evidence type="ECO:0000313" key="4">
    <source>
        <dbReference type="Proteomes" id="UP000664521"/>
    </source>
</evidence>
<dbReference type="InterPro" id="IPR012337">
    <property type="entry name" value="RNaseH-like_sf"/>
</dbReference>
<feature type="region of interest" description="Disordered" evidence="1">
    <location>
        <begin position="1"/>
        <end position="39"/>
    </location>
</feature>
<dbReference type="Proteomes" id="UP000664521">
    <property type="component" value="Unassembled WGS sequence"/>
</dbReference>
<dbReference type="SUPFAM" id="SSF53098">
    <property type="entry name" value="Ribonuclease H-like"/>
    <property type="match status" value="1"/>
</dbReference>
<dbReference type="PANTHER" id="PTHR43040:SF1">
    <property type="entry name" value="RIBONUCLEASE D"/>
    <property type="match status" value="1"/>
</dbReference>
<accession>A0A8H3I7H8</accession>
<dbReference type="GO" id="GO:0008408">
    <property type="term" value="F:3'-5' exonuclease activity"/>
    <property type="evidence" value="ECO:0007669"/>
    <property type="project" value="InterPro"/>
</dbReference>
<dbReference type="InterPro" id="IPR002562">
    <property type="entry name" value="3'-5'_exonuclease_dom"/>
</dbReference>
<dbReference type="GO" id="GO:0006139">
    <property type="term" value="P:nucleobase-containing compound metabolic process"/>
    <property type="evidence" value="ECO:0007669"/>
    <property type="project" value="InterPro"/>
</dbReference>
<evidence type="ECO:0000313" key="3">
    <source>
        <dbReference type="EMBL" id="CAF9907823.1"/>
    </source>
</evidence>
<protein>
    <recommendedName>
        <fullName evidence="2">3'-5' exonuclease domain-containing protein</fullName>
    </recommendedName>
</protein>